<comment type="caution">
    <text evidence="1">The sequence shown here is derived from an EMBL/GenBank/DDBJ whole genome shotgun (WGS) entry which is preliminary data.</text>
</comment>
<evidence type="ECO:0000313" key="1">
    <source>
        <dbReference type="EMBL" id="KRY02360.1"/>
    </source>
</evidence>
<accession>A0A0V0YQE2</accession>
<feature type="non-terminal residue" evidence="1">
    <location>
        <position position="1"/>
    </location>
</feature>
<protein>
    <submittedName>
        <fullName evidence="1">Uncharacterized protein</fullName>
    </submittedName>
</protein>
<dbReference type="Proteomes" id="UP000054653">
    <property type="component" value="Unassembled WGS sequence"/>
</dbReference>
<feature type="non-terminal residue" evidence="1">
    <location>
        <position position="30"/>
    </location>
</feature>
<dbReference type="EMBL" id="JYDI01007633">
    <property type="protein sequence ID" value="KRY02360.1"/>
    <property type="molecule type" value="Genomic_DNA"/>
</dbReference>
<organism evidence="1 2">
    <name type="scientific">Trichinella britovi</name>
    <name type="common">Parasitic roundworm</name>
    <dbReference type="NCBI Taxonomy" id="45882"/>
    <lineage>
        <taxon>Eukaryota</taxon>
        <taxon>Metazoa</taxon>
        <taxon>Ecdysozoa</taxon>
        <taxon>Nematoda</taxon>
        <taxon>Enoplea</taxon>
        <taxon>Dorylaimia</taxon>
        <taxon>Trichinellida</taxon>
        <taxon>Trichinellidae</taxon>
        <taxon>Trichinella</taxon>
    </lineage>
</organism>
<evidence type="ECO:0000313" key="2">
    <source>
        <dbReference type="Proteomes" id="UP000054653"/>
    </source>
</evidence>
<name>A0A0V0YQE2_TRIBR</name>
<dbReference type="OMA" id="MMPMVRD"/>
<gene>
    <name evidence="1" type="ORF">T03_1908</name>
</gene>
<reference evidence="1 2" key="1">
    <citation type="submission" date="2015-01" db="EMBL/GenBank/DDBJ databases">
        <title>Evolution of Trichinella species and genotypes.</title>
        <authorList>
            <person name="Korhonen P.K."/>
            <person name="Edoardo P."/>
            <person name="Giuseppe L.R."/>
            <person name="Gasser R.B."/>
        </authorList>
    </citation>
    <scope>NUCLEOTIDE SEQUENCE [LARGE SCALE GENOMIC DNA]</scope>
    <source>
        <strain evidence="1">ISS120</strain>
    </source>
</reference>
<keyword evidence="2" id="KW-1185">Reference proteome</keyword>
<sequence length="30" mass="3518">LHAGVEQTLASLRQHYWVLKGRSQVKRVTR</sequence>
<proteinExistence type="predicted"/>
<dbReference type="AlphaFoldDB" id="A0A0V0YQE2"/>